<dbReference type="InterPro" id="IPR035923">
    <property type="entry name" value="TT1751-like_sf"/>
</dbReference>
<accession>A0A7Z0C327</accession>
<sequence>MTDTTSDGTPGYTLTARSPHDYDATVARVRELLGDAGFGVLTEIDLKATLKTKLDVDVAPQVILGACRPQLAHQALAADPSVAALLPCNVVVREEADGVVVEAFDPQVMISMTDAGQAVCEVAEDARARLQQMLAALADDGARTDGAG</sequence>
<dbReference type="Gene3D" id="3.30.310.70">
    <property type="entry name" value="TT1751-like domain"/>
    <property type="match status" value="1"/>
</dbReference>
<evidence type="ECO:0000259" key="1">
    <source>
        <dbReference type="Pfam" id="PF03625"/>
    </source>
</evidence>
<protein>
    <submittedName>
        <fullName evidence="2">Uncharacterized protein (DUF302 family)</fullName>
    </submittedName>
</protein>
<dbReference type="EMBL" id="JACBZI010000001">
    <property type="protein sequence ID" value="NYI08619.1"/>
    <property type="molecule type" value="Genomic_DNA"/>
</dbReference>
<gene>
    <name evidence="2" type="ORF">BKA05_000134</name>
</gene>
<evidence type="ECO:0000313" key="2">
    <source>
        <dbReference type="EMBL" id="NYI08619.1"/>
    </source>
</evidence>
<dbReference type="InterPro" id="IPR016796">
    <property type="entry name" value="UCP021774"/>
</dbReference>
<dbReference type="RefSeq" id="WP_179529710.1">
    <property type="nucleotide sequence ID" value="NZ_BAAAPP010000002.1"/>
</dbReference>
<dbReference type="Proteomes" id="UP000537326">
    <property type="component" value="Unassembled WGS sequence"/>
</dbReference>
<name>A0A7Z0C327_9ACTN</name>
<dbReference type="SUPFAM" id="SSF103247">
    <property type="entry name" value="TT1751-like"/>
    <property type="match status" value="1"/>
</dbReference>
<dbReference type="PIRSF" id="PIRSF021774">
    <property type="entry name" value="UCP021774"/>
    <property type="match status" value="1"/>
</dbReference>
<dbReference type="PANTHER" id="PTHR38342:SF1">
    <property type="entry name" value="SLR5037 PROTEIN"/>
    <property type="match status" value="1"/>
</dbReference>
<dbReference type="InterPro" id="IPR005180">
    <property type="entry name" value="DUF302"/>
</dbReference>
<reference evidence="2 3" key="1">
    <citation type="submission" date="2020-07" db="EMBL/GenBank/DDBJ databases">
        <title>Sequencing the genomes of 1000 actinobacteria strains.</title>
        <authorList>
            <person name="Klenk H.-P."/>
        </authorList>
    </citation>
    <scope>NUCLEOTIDE SEQUENCE [LARGE SCALE GENOMIC DNA]</scope>
    <source>
        <strain evidence="2 3">DSM 18248</strain>
    </source>
</reference>
<dbReference type="PANTHER" id="PTHR38342">
    <property type="entry name" value="SLR5037 PROTEIN"/>
    <property type="match status" value="1"/>
</dbReference>
<feature type="domain" description="DUF302" evidence="1">
    <location>
        <begin position="44"/>
        <end position="106"/>
    </location>
</feature>
<dbReference type="AlphaFoldDB" id="A0A7Z0C327"/>
<dbReference type="Pfam" id="PF03625">
    <property type="entry name" value="DUF302"/>
    <property type="match status" value="1"/>
</dbReference>
<evidence type="ECO:0000313" key="3">
    <source>
        <dbReference type="Proteomes" id="UP000537326"/>
    </source>
</evidence>
<comment type="caution">
    <text evidence="2">The sequence shown here is derived from an EMBL/GenBank/DDBJ whole genome shotgun (WGS) entry which is preliminary data.</text>
</comment>
<proteinExistence type="predicted"/>
<dbReference type="CDD" id="cd14797">
    <property type="entry name" value="DUF302"/>
    <property type="match status" value="1"/>
</dbReference>
<keyword evidence="3" id="KW-1185">Reference proteome</keyword>
<organism evidence="2 3">
    <name type="scientific">Nocardioides marinus</name>
    <dbReference type="NCBI Taxonomy" id="374514"/>
    <lineage>
        <taxon>Bacteria</taxon>
        <taxon>Bacillati</taxon>
        <taxon>Actinomycetota</taxon>
        <taxon>Actinomycetes</taxon>
        <taxon>Propionibacteriales</taxon>
        <taxon>Nocardioidaceae</taxon>
        <taxon>Nocardioides</taxon>
    </lineage>
</organism>